<dbReference type="EMBL" id="VYTZ01000003">
    <property type="protein sequence ID" value="KAA9379718.1"/>
    <property type="molecule type" value="Genomic_DNA"/>
</dbReference>
<feature type="coiled-coil region" evidence="1">
    <location>
        <begin position="20"/>
        <end position="54"/>
    </location>
</feature>
<reference evidence="2 3" key="1">
    <citation type="submission" date="2019-09" db="EMBL/GenBank/DDBJ databases">
        <title>Screening of Novel Bioactive Compounds from Soil-Associated.</title>
        <authorList>
            <person name="Gong X."/>
        </authorList>
    </citation>
    <scope>NUCLEOTIDE SEQUENCE [LARGE SCALE GENOMIC DNA]</scope>
    <source>
        <strain evidence="2 3">Gxj-6</strain>
    </source>
</reference>
<accession>A0A5J5K7E6</accession>
<comment type="caution">
    <text evidence="2">The sequence shown here is derived from an EMBL/GenBank/DDBJ whole genome shotgun (WGS) entry which is preliminary data.</text>
</comment>
<sequence>MPGEELPHPDEAAPDVDELYAAAEREKAAYARMAQEAEEQMDRWYAAVKALDAANESWPRIAARLGISKSNVQYMVNTDLDARRRRRAQRRHQP</sequence>
<gene>
    <name evidence="2" type="ORF">F5972_08690</name>
</gene>
<evidence type="ECO:0000313" key="3">
    <source>
        <dbReference type="Proteomes" id="UP000327011"/>
    </source>
</evidence>
<evidence type="ECO:0000313" key="2">
    <source>
        <dbReference type="EMBL" id="KAA9379718.1"/>
    </source>
</evidence>
<keyword evidence="3" id="KW-1185">Reference proteome</keyword>
<organism evidence="2 3">
    <name type="scientific">Microbispora cellulosiformans</name>
    <dbReference type="NCBI Taxonomy" id="2614688"/>
    <lineage>
        <taxon>Bacteria</taxon>
        <taxon>Bacillati</taxon>
        <taxon>Actinomycetota</taxon>
        <taxon>Actinomycetes</taxon>
        <taxon>Streptosporangiales</taxon>
        <taxon>Streptosporangiaceae</taxon>
        <taxon>Microbispora</taxon>
    </lineage>
</organism>
<evidence type="ECO:0000256" key="1">
    <source>
        <dbReference type="SAM" id="Coils"/>
    </source>
</evidence>
<dbReference type="Proteomes" id="UP000327011">
    <property type="component" value="Unassembled WGS sequence"/>
</dbReference>
<dbReference type="RefSeq" id="WP_150932907.1">
    <property type="nucleotide sequence ID" value="NZ_VYTZ01000003.1"/>
</dbReference>
<proteinExistence type="predicted"/>
<dbReference type="AlphaFoldDB" id="A0A5J5K7E6"/>
<protein>
    <submittedName>
        <fullName evidence="2">Uncharacterized protein</fullName>
    </submittedName>
</protein>
<name>A0A5J5K7E6_9ACTN</name>
<keyword evidence="1" id="KW-0175">Coiled coil</keyword>